<comment type="subunit">
    <text evidence="17">At low DSF concentrations, interacts with RpfF.</text>
</comment>
<sequence length="1290" mass="145188">MHQQVVGRVVYTPAGLPTVKTVGGSGVRNKIIQLLTQNEDKIVASLIDYAKAGDFTRFNSTRRENWRISVQEIIKCLTDYFDNCATETVRVAETASEHPAVQLGIKSARTHRAMGITLAMFLGLFKYYRRSYLDVVNESNLSKEEKAQAGEALNIFFDRFEISFCSEWVGEGPDSRLLELQAANRTLTNEKNKLRTIFESMTECVFVVDDKMEITEINAAAAAYFEIRPDEIIGMSCAQLLGCRCQKENCHLYQAMKKGGCYKDIEVEVNTRRGRRRILTSGSFLHDASGRYAGGVCVFVDITERTLMEQTLRLHMHANNSSIECVTIFDASARLIYANPAALGLLGCRQEDIYGMGIEDVYRGGEKLLLSLMRGDSWRGELSQKNHILYVHANPIRLPGGKIIGFYVASRDITNHKLTQLKLQQAREETEREAAKLRAIVSAMNASIALANADDVITEVNEQCALMMGKTRQELIGRRIWELHSGDTLEKLTSLVQLYRTRPDHPRTTVTRRLNNMDVIMSIQPIYRDNIYDGILLMMVDVTEVAEAKRQAEQARLAAEQASRAKSEFLANMSHEIRTPMNGILGFAEVLLQQNLTHEQTESVKVIQQCGEQLLELINDILDLSKIESGKLVLERTDFSLRKLIHEAVSLVEPKLAARNVEMIIQLQQDLPDYFKGDPTRIRQILNNLLSNAAKFTHRGYVKISVAGEGPVQENEIKLKFIVEDTGIGIPKDKLELIFQAFTQADGSTTRKYGGTGLGLTISRNLAQLMGGRITVASEENSGSQFTLTLPLTVLAVEGSLPLKEPDQETMGVVLLVEDDWTSQQLIANYLEKAGYRVIATDQGKQALTMAKIYRPDVIILDILLPDLSGWEVLEKIKRHEQTQDIPVVVCTVLPEKDKAFSLGAVDFIQKPVSGQNLIKRLNKLTMSRQIQDTHVVLVDDDKPVLEFLHNVVGRAGYQTHSFLNAEEALAYIFSGGKAHAVILDLMMPQVDGFEFLNRLRAAQQFKHIPVLINTGKELTEIDYQKLNDKYERILNKSFVRADILLEELAQLIKNGIAGKSMQQAGQQRVRILLAEDNHFNQRLMVQLLAAEFQVTVAENGLQALQALERNRFDLILMDMQMPVMDGYEATRQIRSQKKYQDIPIIALTAHAMKGDEEKCLAAGCDGYLAKPVKRDVLLRTIDKFISHRTRDKKQRVREQGVESLVPWYLQDLAEEMAKLKHAALVHDFTTVRYIGHGLKGSGGAYGFPEFSDLGADIERAALQEDAELVKKLVNRLRELYTQVLEEELQ</sequence>
<dbReference type="InterPro" id="IPR000700">
    <property type="entry name" value="PAS-assoc_C"/>
</dbReference>
<evidence type="ECO:0000256" key="12">
    <source>
        <dbReference type="ARBA" id="ARBA00022840"/>
    </source>
</evidence>
<evidence type="ECO:0000256" key="6">
    <source>
        <dbReference type="ARBA" id="ARBA00022475"/>
    </source>
</evidence>
<comment type="function">
    <text evidence="16">May play the central regulatory role in sporulation. It may be an element of the effector pathway responsible for the activation of sporulation genes in response to nutritional stress. Spo0A may act in concert with spo0H (a sigma factor) to control the expression of some genes that are critical to the sporulation process.</text>
</comment>
<evidence type="ECO:0000256" key="19">
    <source>
        <dbReference type="ARBA" id="ARBA00074306"/>
    </source>
</evidence>
<evidence type="ECO:0000256" key="7">
    <source>
        <dbReference type="ARBA" id="ARBA00022553"/>
    </source>
</evidence>
<feature type="domain" description="Response regulatory" evidence="24">
    <location>
        <begin position="935"/>
        <end position="1057"/>
    </location>
</feature>
<evidence type="ECO:0000256" key="5">
    <source>
        <dbReference type="ARBA" id="ARBA00018672"/>
    </source>
</evidence>
<dbReference type="SUPFAM" id="SSF47226">
    <property type="entry name" value="Histidine-containing phosphotransfer domain, HPT domain"/>
    <property type="match status" value="1"/>
</dbReference>
<evidence type="ECO:0000256" key="13">
    <source>
        <dbReference type="ARBA" id="ARBA00022989"/>
    </source>
</evidence>
<evidence type="ECO:0000256" key="18">
    <source>
        <dbReference type="ARBA" id="ARBA00068150"/>
    </source>
</evidence>
<dbReference type="CDD" id="cd17546">
    <property type="entry name" value="REC_hyHK_CKI1_RcsC-like"/>
    <property type="match status" value="1"/>
</dbReference>
<dbReference type="SMART" id="SM00387">
    <property type="entry name" value="HATPase_c"/>
    <property type="match status" value="1"/>
</dbReference>
<dbReference type="SUPFAM" id="SSF55785">
    <property type="entry name" value="PYP-like sensor domain (PAS domain)"/>
    <property type="match status" value="3"/>
</dbReference>
<dbReference type="PROSITE" id="PS50113">
    <property type="entry name" value="PAC"/>
    <property type="match status" value="2"/>
</dbReference>
<dbReference type="Pfam" id="PF00072">
    <property type="entry name" value="Response_reg"/>
    <property type="match status" value="3"/>
</dbReference>
<dbReference type="InterPro" id="IPR036097">
    <property type="entry name" value="HisK_dim/P_sf"/>
</dbReference>
<name>K8DX04_9FIRM</name>
<protein>
    <recommendedName>
        <fullName evidence="19">Circadian input-output histidine kinase CikA</fullName>
        <ecNumber evidence="4">2.7.13.3</ecNumber>
    </recommendedName>
    <alternativeName>
        <fullName evidence="18">Sensory/regulatory protein RpfC</fullName>
    </alternativeName>
    <alternativeName>
        <fullName evidence="5">Stage 0 sporulation protein A homolog</fullName>
    </alternativeName>
</protein>
<dbReference type="SUPFAM" id="SSF52172">
    <property type="entry name" value="CheY-like"/>
    <property type="match status" value="3"/>
</dbReference>
<feature type="modified residue" description="4-aspartylphosphate" evidence="21">
    <location>
        <position position="862"/>
    </location>
</feature>
<feature type="domain" description="PAC" evidence="26">
    <location>
        <begin position="263"/>
        <end position="314"/>
    </location>
</feature>
<keyword evidence="7 21" id="KW-0597">Phosphoprotein</keyword>
<evidence type="ECO:0000259" key="27">
    <source>
        <dbReference type="PROSITE" id="PS50894"/>
    </source>
</evidence>
<evidence type="ECO:0000256" key="14">
    <source>
        <dbReference type="ARBA" id="ARBA00023012"/>
    </source>
</evidence>
<accession>K8DX04</accession>
<dbReference type="Pfam" id="PF00512">
    <property type="entry name" value="HisKA"/>
    <property type="match status" value="1"/>
</dbReference>
<feature type="modified residue" description="Phosphohistidine" evidence="20">
    <location>
        <position position="1237"/>
    </location>
</feature>
<feature type="coiled-coil region" evidence="22">
    <location>
        <begin position="418"/>
        <end position="447"/>
    </location>
</feature>
<evidence type="ECO:0000259" key="26">
    <source>
        <dbReference type="PROSITE" id="PS50113"/>
    </source>
</evidence>
<feature type="domain" description="HPt" evidence="27">
    <location>
        <begin position="1198"/>
        <end position="1290"/>
    </location>
</feature>
<dbReference type="SMART" id="SM00091">
    <property type="entry name" value="PAS"/>
    <property type="match status" value="3"/>
</dbReference>
<dbReference type="FunFam" id="1.10.287.130:FF:000002">
    <property type="entry name" value="Two-component osmosensing histidine kinase"/>
    <property type="match status" value="1"/>
</dbReference>
<dbReference type="InterPro" id="IPR003594">
    <property type="entry name" value="HATPase_dom"/>
</dbReference>
<dbReference type="PANTHER" id="PTHR45339">
    <property type="entry name" value="HYBRID SIGNAL TRANSDUCTION HISTIDINE KINASE J"/>
    <property type="match status" value="1"/>
</dbReference>
<dbReference type="SUPFAM" id="SSF55874">
    <property type="entry name" value="ATPase domain of HSP90 chaperone/DNA topoisomerase II/histidine kinase"/>
    <property type="match status" value="1"/>
</dbReference>
<dbReference type="Pfam" id="PF13426">
    <property type="entry name" value="PAS_9"/>
    <property type="match status" value="1"/>
</dbReference>
<evidence type="ECO:0000256" key="16">
    <source>
        <dbReference type="ARBA" id="ARBA00024867"/>
    </source>
</evidence>
<comment type="similarity">
    <text evidence="3">In the N-terminal section; belongs to the phytochrome family.</text>
</comment>
<dbReference type="Pfam" id="PF01627">
    <property type="entry name" value="Hpt"/>
    <property type="match status" value="1"/>
</dbReference>
<dbReference type="Gene3D" id="3.40.50.2300">
    <property type="match status" value="3"/>
</dbReference>
<dbReference type="InterPro" id="IPR005467">
    <property type="entry name" value="His_kinase_dom"/>
</dbReference>
<dbReference type="PANTHER" id="PTHR45339:SF1">
    <property type="entry name" value="HYBRID SIGNAL TRANSDUCTION HISTIDINE KINASE J"/>
    <property type="match status" value="1"/>
</dbReference>
<dbReference type="NCBIfam" id="TIGR00229">
    <property type="entry name" value="sensory_box"/>
    <property type="match status" value="2"/>
</dbReference>
<dbReference type="InterPro" id="IPR036890">
    <property type="entry name" value="HATPase_C_sf"/>
</dbReference>
<keyword evidence="13" id="KW-1133">Transmembrane helix</keyword>
<keyword evidence="29" id="KW-1185">Reference proteome</keyword>
<evidence type="ECO:0000256" key="10">
    <source>
        <dbReference type="ARBA" id="ARBA00022741"/>
    </source>
</evidence>
<dbReference type="InterPro" id="IPR011006">
    <property type="entry name" value="CheY-like_superfamily"/>
</dbReference>
<dbReference type="PRINTS" id="PR00344">
    <property type="entry name" value="BCTRLSENSOR"/>
</dbReference>
<gene>
    <name evidence="28" type="ORF">DESHY_10174</name>
</gene>
<dbReference type="Gene3D" id="3.30.450.20">
    <property type="entry name" value="PAS domain"/>
    <property type="match status" value="3"/>
</dbReference>
<feature type="modified residue" description="4-aspartylphosphate" evidence="21">
    <location>
        <position position="985"/>
    </location>
</feature>
<evidence type="ECO:0000256" key="17">
    <source>
        <dbReference type="ARBA" id="ARBA00064003"/>
    </source>
</evidence>
<dbReference type="GO" id="GO:0005886">
    <property type="term" value="C:plasma membrane"/>
    <property type="evidence" value="ECO:0007669"/>
    <property type="project" value="UniProtKB-SubCell"/>
</dbReference>
<dbReference type="Gene3D" id="1.10.287.130">
    <property type="match status" value="1"/>
</dbReference>
<keyword evidence="9" id="KW-0812">Transmembrane</keyword>
<evidence type="ECO:0000256" key="1">
    <source>
        <dbReference type="ARBA" id="ARBA00000085"/>
    </source>
</evidence>
<feature type="domain" description="Response regulatory" evidence="24">
    <location>
        <begin position="1071"/>
        <end position="1186"/>
    </location>
</feature>
<evidence type="ECO:0000256" key="22">
    <source>
        <dbReference type="SAM" id="Coils"/>
    </source>
</evidence>
<evidence type="ECO:0000259" key="23">
    <source>
        <dbReference type="PROSITE" id="PS50109"/>
    </source>
</evidence>
<feature type="modified residue" description="4-aspartylphosphate" evidence="21">
    <location>
        <position position="1119"/>
    </location>
</feature>
<feature type="domain" description="PAS" evidence="25">
    <location>
        <begin position="326"/>
        <end position="355"/>
    </location>
</feature>
<evidence type="ECO:0000256" key="8">
    <source>
        <dbReference type="ARBA" id="ARBA00022679"/>
    </source>
</evidence>
<dbReference type="SMART" id="SM00448">
    <property type="entry name" value="REC"/>
    <property type="match status" value="3"/>
</dbReference>
<keyword evidence="10" id="KW-0547">Nucleotide-binding</keyword>
<feature type="domain" description="PAS" evidence="25">
    <location>
        <begin position="433"/>
        <end position="497"/>
    </location>
</feature>
<keyword evidence="15" id="KW-0472">Membrane</keyword>
<dbReference type="PROSITE" id="PS50894">
    <property type="entry name" value="HPT"/>
    <property type="match status" value="1"/>
</dbReference>
<dbReference type="InterPro" id="IPR013656">
    <property type="entry name" value="PAS_4"/>
</dbReference>
<comment type="caution">
    <text evidence="28">The sequence shown here is derived from an EMBL/GenBank/DDBJ whole genome shotgun (WGS) entry which is preliminary data.</text>
</comment>
<dbReference type="CDD" id="cd16922">
    <property type="entry name" value="HATPase_EvgS-ArcB-TorS-like"/>
    <property type="match status" value="1"/>
</dbReference>
<dbReference type="Gene3D" id="3.30.565.10">
    <property type="entry name" value="Histidine kinase-like ATPase, C-terminal domain"/>
    <property type="match status" value="1"/>
</dbReference>
<dbReference type="Pfam" id="PF08448">
    <property type="entry name" value="PAS_4"/>
    <property type="match status" value="2"/>
</dbReference>
<feature type="domain" description="Histidine kinase" evidence="23">
    <location>
        <begin position="572"/>
        <end position="794"/>
    </location>
</feature>
<evidence type="ECO:0000259" key="24">
    <source>
        <dbReference type="PROSITE" id="PS50110"/>
    </source>
</evidence>
<keyword evidence="14" id="KW-0902">Two-component regulatory system</keyword>
<evidence type="ECO:0000256" key="2">
    <source>
        <dbReference type="ARBA" id="ARBA00004651"/>
    </source>
</evidence>
<evidence type="ECO:0000313" key="28">
    <source>
        <dbReference type="EMBL" id="CCO07014.1"/>
    </source>
</evidence>
<proteinExistence type="inferred from homology"/>
<dbReference type="InterPro" id="IPR004358">
    <property type="entry name" value="Sig_transdc_His_kin-like_C"/>
</dbReference>
<feature type="domain" description="PAS" evidence="25">
    <location>
        <begin position="190"/>
        <end position="236"/>
    </location>
</feature>
<evidence type="ECO:0000256" key="9">
    <source>
        <dbReference type="ARBA" id="ARBA00022692"/>
    </source>
</evidence>
<feature type="domain" description="PAC" evidence="26">
    <location>
        <begin position="366"/>
        <end position="425"/>
    </location>
</feature>
<dbReference type="CDD" id="cd00130">
    <property type="entry name" value="PAS"/>
    <property type="match status" value="3"/>
</dbReference>
<dbReference type="SUPFAM" id="SSF47384">
    <property type="entry name" value="Homodimeric domain of signal transducing histidine kinase"/>
    <property type="match status" value="1"/>
</dbReference>
<dbReference type="InterPro" id="IPR003661">
    <property type="entry name" value="HisK_dim/P_dom"/>
</dbReference>
<dbReference type="EC" id="2.7.13.3" evidence="4"/>
<dbReference type="InterPro" id="IPR000014">
    <property type="entry name" value="PAS"/>
</dbReference>
<keyword evidence="8" id="KW-0808">Transferase</keyword>
<feature type="coiled-coil region" evidence="22">
    <location>
        <begin position="1260"/>
        <end position="1290"/>
    </location>
</feature>
<evidence type="ECO:0000259" key="25">
    <source>
        <dbReference type="PROSITE" id="PS50112"/>
    </source>
</evidence>
<dbReference type="EMBL" id="CAOS01000001">
    <property type="protein sequence ID" value="CCO07014.1"/>
    <property type="molecule type" value="Genomic_DNA"/>
</dbReference>
<dbReference type="Pfam" id="PF02518">
    <property type="entry name" value="HATPase_c"/>
    <property type="match status" value="1"/>
</dbReference>
<dbReference type="InterPro" id="IPR035965">
    <property type="entry name" value="PAS-like_dom_sf"/>
</dbReference>
<dbReference type="InterPro" id="IPR008207">
    <property type="entry name" value="Sig_transdc_His_kin_Hpt_dom"/>
</dbReference>
<dbReference type="STRING" id="1121428.DESHY_10174"/>
<dbReference type="PROSITE" id="PS50110">
    <property type="entry name" value="RESPONSE_REGULATORY"/>
    <property type="match status" value="3"/>
</dbReference>
<evidence type="ECO:0000313" key="29">
    <source>
        <dbReference type="Proteomes" id="UP000009315"/>
    </source>
</evidence>
<dbReference type="Gene3D" id="1.20.120.160">
    <property type="entry name" value="HPT domain"/>
    <property type="match status" value="1"/>
</dbReference>
<dbReference type="InterPro" id="IPR001789">
    <property type="entry name" value="Sig_transdc_resp-reg_receiver"/>
</dbReference>
<keyword evidence="6" id="KW-1003">Cell membrane</keyword>
<evidence type="ECO:0000256" key="21">
    <source>
        <dbReference type="PROSITE-ProRule" id="PRU00169"/>
    </source>
</evidence>
<dbReference type="eggNOG" id="COG0642">
    <property type="taxonomic scope" value="Bacteria"/>
</dbReference>
<evidence type="ECO:0000256" key="11">
    <source>
        <dbReference type="ARBA" id="ARBA00022777"/>
    </source>
</evidence>
<keyword evidence="12" id="KW-0067">ATP-binding</keyword>
<dbReference type="SMART" id="SM00388">
    <property type="entry name" value="HisKA"/>
    <property type="match status" value="1"/>
</dbReference>
<dbReference type="eggNOG" id="COG5002">
    <property type="taxonomic scope" value="Bacteria"/>
</dbReference>
<evidence type="ECO:0000256" key="4">
    <source>
        <dbReference type="ARBA" id="ARBA00012438"/>
    </source>
</evidence>
<reference evidence="28 29" key="1">
    <citation type="journal article" date="2013" name="Genome Announc.">
        <title>Genome Sequence of the Sulfate-Reducing Bacterium Desulfotomaculum hydrothermale Lam5(T).</title>
        <authorList>
            <person name="Amin O."/>
            <person name="Fardeau M.L."/>
            <person name="Valette O."/>
            <person name="Hirschler-Rea A."/>
            <person name="Barbe V."/>
            <person name="Medigue C."/>
            <person name="Vacherie B."/>
            <person name="Ollivier B."/>
            <person name="Bertin P.N."/>
            <person name="Dolla A."/>
        </authorList>
    </citation>
    <scope>NUCLEOTIDE SEQUENCE [LARGE SCALE GENOMIC DNA]</scope>
    <source>
        <strain evidence="29">Lam5 / DSM 18033</strain>
    </source>
</reference>
<dbReference type="PROSITE" id="PS50112">
    <property type="entry name" value="PAS"/>
    <property type="match status" value="3"/>
</dbReference>
<evidence type="ECO:0000256" key="20">
    <source>
        <dbReference type="PROSITE-ProRule" id="PRU00110"/>
    </source>
</evidence>
<dbReference type="CDD" id="cd00082">
    <property type="entry name" value="HisKA"/>
    <property type="match status" value="1"/>
</dbReference>
<keyword evidence="11 28" id="KW-0418">Kinase</keyword>
<dbReference type="PROSITE" id="PS50109">
    <property type="entry name" value="HIS_KIN"/>
    <property type="match status" value="1"/>
</dbReference>
<comment type="subcellular location">
    <subcellularLocation>
        <location evidence="2">Cell membrane</location>
        <topology evidence="2">Multi-pass membrane protein</topology>
    </subcellularLocation>
</comment>
<keyword evidence="22" id="KW-0175">Coiled coil</keyword>
<dbReference type="FunFam" id="3.30.565.10:FF:000010">
    <property type="entry name" value="Sensor histidine kinase RcsC"/>
    <property type="match status" value="1"/>
</dbReference>
<dbReference type="InterPro" id="IPR036641">
    <property type="entry name" value="HPT_dom_sf"/>
</dbReference>
<comment type="catalytic activity">
    <reaction evidence="1">
        <text>ATP + protein L-histidine = ADP + protein N-phospho-L-histidine.</text>
        <dbReference type="EC" id="2.7.13.3"/>
    </reaction>
</comment>
<dbReference type="Proteomes" id="UP000009315">
    <property type="component" value="Unassembled WGS sequence"/>
</dbReference>
<organism evidence="28 29">
    <name type="scientific">Desulforamulus hydrothermalis Lam5 = DSM 18033</name>
    <dbReference type="NCBI Taxonomy" id="1121428"/>
    <lineage>
        <taxon>Bacteria</taxon>
        <taxon>Bacillati</taxon>
        <taxon>Bacillota</taxon>
        <taxon>Clostridia</taxon>
        <taxon>Eubacteriales</taxon>
        <taxon>Peptococcaceae</taxon>
        <taxon>Desulforamulus</taxon>
    </lineage>
</organism>
<dbReference type="GO" id="GO:0000155">
    <property type="term" value="F:phosphorelay sensor kinase activity"/>
    <property type="evidence" value="ECO:0007669"/>
    <property type="project" value="InterPro"/>
</dbReference>
<dbReference type="GO" id="GO:0005524">
    <property type="term" value="F:ATP binding"/>
    <property type="evidence" value="ECO:0007669"/>
    <property type="project" value="UniProtKB-KW"/>
</dbReference>
<evidence type="ECO:0000256" key="15">
    <source>
        <dbReference type="ARBA" id="ARBA00023136"/>
    </source>
</evidence>
<feature type="domain" description="Response regulatory" evidence="24">
    <location>
        <begin position="813"/>
        <end position="926"/>
    </location>
</feature>
<evidence type="ECO:0000256" key="3">
    <source>
        <dbReference type="ARBA" id="ARBA00006402"/>
    </source>
</evidence>